<accession>A0A1F8GQU2</accession>
<comment type="caution">
    <text evidence="2">The sequence shown here is derived from an EMBL/GenBank/DDBJ whole genome shotgun (WGS) entry which is preliminary data.</text>
</comment>
<dbReference type="EMBL" id="MGKO01000007">
    <property type="protein sequence ID" value="OGN27764.1"/>
    <property type="molecule type" value="Genomic_DNA"/>
</dbReference>
<dbReference type="Proteomes" id="UP000178444">
    <property type="component" value="Unassembled WGS sequence"/>
</dbReference>
<protein>
    <submittedName>
        <fullName evidence="2">Uncharacterized protein</fullName>
    </submittedName>
</protein>
<keyword evidence="1" id="KW-0812">Transmembrane</keyword>
<proteinExistence type="predicted"/>
<name>A0A1F8GQU2_9BACT</name>
<sequence length="86" mass="9689">MGNQKNKIENVDRYRRRFLSAILIGGGAFLTTKVLGPLLSFFNEPSTRGNFSDKPSFDSFKIVEDKKVLSIYDSSGEEILQIDKEA</sequence>
<keyword evidence="1" id="KW-0472">Membrane</keyword>
<keyword evidence="1" id="KW-1133">Transmembrane helix</keyword>
<gene>
    <name evidence="2" type="ORF">A2941_02730</name>
</gene>
<evidence type="ECO:0000313" key="3">
    <source>
        <dbReference type="Proteomes" id="UP000178444"/>
    </source>
</evidence>
<feature type="transmembrane region" description="Helical" evidence="1">
    <location>
        <begin position="21"/>
        <end position="42"/>
    </location>
</feature>
<evidence type="ECO:0000256" key="1">
    <source>
        <dbReference type="SAM" id="Phobius"/>
    </source>
</evidence>
<evidence type="ECO:0000313" key="2">
    <source>
        <dbReference type="EMBL" id="OGN27764.1"/>
    </source>
</evidence>
<reference evidence="2 3" key="1">
    <citation type="journal article" date="2016" name="Nat. Commun.">
        <title>Thousands of microbial genomes shed light on interconnected biogeochemical processes in an aquifer system.</title>
        <authorList>
            <person name="Anantharaman K."/>
            <person name="Brown C.T."/>
            <person name="Hug L.A."/>
            <person name="Sharon I."/>
            <person name="Castelle C.J."/>
            <person name="Probst A.J."/>
            <person name="Thomas B.C."/>
            <person name="Singh A."/>
            <person name="Wilkins M.J."/>
            <person name="Karaoz U."/>
            <person name="Brodie E.L."/>
            <person name="Williams K.H."/>
            <person name="Hubbard S.S."/>
            <person name="Banfield J.F."/>
        </authorList>
    </citation>
    <scope>NUCLEOTIDE SEQUENCE [LARGE SCALE GENOMIC DNA]</scope>
</reference>
<organism evidence="2 3">
    <name type="scientific">Candidatus Yanofskybacteria bacterium RIFCSPLOWO2_01_FULL_49_17</name>
    <dbReference type="NCBI Taxonomy" id="1802700"/>
    <lineage>
        <taxon>Bacteria</taxon>
        <taxon>Candidatus Yanofskyibacteriota</taxon>
    </lineage>
</organism>
<dbReference type="AlphaFoldDB" id="A0A1F8GQU2"/>